<sequence length="47" mass="5594">MPENHIAIAVPSVGKIEKIVYNILKIKRRYFQVAFCCGRRRMPENRF</sequence>
<proteinExistence type="predicted"/>
<accession>D4DUZ0</accession>
<evidence type="ECO:0000313" key="1">
    <source>
        <dbReference type="EMBL" id="EFE48375.1"/>
    </source>
</evidence>
<name>D4DUZ0_NEIEG</name>
<protein>
    <submittedName>
        <fullName evidence="1">Uncharacterized protein</fullName>
    </submittedName>
</protein>
<organism evidence="1 2">
    <name type="scientific">Neisseria elongata subsp. glycolytica ATCC 29315</name>
    <dbReference type="NCBI Taxonomy" id="546263"/>
    <lineage>
        <taxon>Bacteria</taxon>
        <taxon>Pseudomonadati</taxon>
        <taxon>Pseudomonadota</taxon>
        <taxon>Betaproteobacteria</taxon>
        <taxon>Neisseriales</taxon>
        <taxon>Neisseriaceae</taxon>
        <taxon>Neisseria</taxon>
    </lineage>
</organism>
<gene>
    <name evidence="1" type="ORF">NEIELOOT_02902</name>
</gene>
<dbReference type="Proteomes" id="UP000005536">
    <property type="component" value="Unassembled WGS sequence"/>
</dbReference>
<comment type="caution">
    <text evidence="1">The sequence shown here is derived from an EMBL/GenBank/DDBJ whole genome shotgun (WGS) entry which is preliminary data.</text>
</comment>
<dbReference type="EMBL" id="ADBF01000255">
    <property type="protein sequence ID" value="EFE48375.1"/>
    <property type="molecule type" value="Genomic_DNA"/>
</dbReference>
<evidence type="ECO:0000313" key="2">
    <source>
        <dbReference type="Proteomes" id="UP000005536"/>
    </source>
</evidence>
<reference evidence="1 2" key="1">
    <citation type="submission" date="2010-02" db="EMBL/GenBank/DDBJ databases">
        <authorList>
            <person name="Weinstock G."/>
            <person name="Sodergren E."/>
            <person name="Clifton S."/>
            <person name="Fulton L."/>
            <person name="Fulton B."/>
            <person name="Courtney L."/>
            <person name="Fronick C."/>
            <person name="Harrison M."/>
            <person name="Strong C."/>
            <person name="Farmer C."/>
            <person name="Delahaunty K."/>
            <person name="Markovic C."/>
            <person name="Hall O."/>
            <person name="Minx P."/>
            <person name="Tomlinson C."/>
            <person name="Mitreva M."/>
            <person name="Nelson J."/>
            <person name="Hou S."/>
            <person name="Wollam A."/>
            <person name="Pepin K.H."/>
            <person name="Johnson M."/>
            <person name="Bhonagiri V."/>
            <person name="Zhang X."/>
            <person name="Suruliraj S."/>
            <person name="Warren W."/>
            <person name="Chinwalla A."/>
            <person name="Mardis E.R."/>
            <person name="Wilson R.K."/>
        </authorList>
    </citation>
    <scope>NUCLEOTIDE SEQUENCE [LARGE SCALE GENOMIC DNA]</scope>
    <source>
        <strain evidence="1 2">ATCC 29315</strain>
    </source>
</reference>
<dbReference type="AlphaFoldDB" id="D4DUZ0"/>